<proteinExistence type="predicted"/>
<feature type="compositionally biased region" description="Basic and acidic residues" evidence="1">
    <location>
        <begin position="95"/>
        <end position="107"/>
    </location>
</feature>
<feature type="region of interest" description="Disordered" evidence="1">
    <location>
        <begin position="79"/>
        <end position="114"/>
    </location>
</feature>
<dbReference type="WBParaSite" id="ACAC_0001376701-mRNA-1">
    <property type="protein sequence ID" value="ACAC_0001376701-mRNA-1"/>
    <property type="gene ID" value="ACAC_0001376701"/>
</dbReference>
<accession>A0A0K0DPS8</accession>
<evidence type="ECO:0000313" key="2">
    <source>
        <dbReference type="Proteomes" id="UP000035642"/>
    </source>
</evidence>
<dbReference type="AlphaFoldDB" id="A0A0K0DPS8"/>
<reference evidence="2" key="1">
    <citation type="submission" date="2012-09" db="EMBL/GenBank/DDBJ databases">
        <authorList>
            <person name="Martin A.A."/>
        </authorList>
    </citation>
    <scope>NUCLEOTIDE SEQUENCE</scope>
</reference>
<reference evidence="3" key="2">
    <citation type="submission" date="2017-02" db="UniProtKB">
        <authorList>
            <consortium name="WormBaseParasite"/>
        </authorList>
    </citation>
    <scope>IDENTIFICATION</scope>
</reference>
<name>A0A0K0DPS8_ANGCA</name>
<organism evidence="2 3">
    <name type="scientific">Angiostrongylus cantonensis</name>
    <name type="common">Rat lungworm</name>
    <dbReference type="NCBI Taxonomy" id="6313"/>
    <lineage>
        <taxon>Eukaryota</taxon>
        <taxon>Metazoa</taxon>
        <taxon>Ecdysozoa</taxon>
        <taxon>Nematoda</taxon>
        <taxon>Chromadorea</taxon>
        <taxon>Rhabditida</taxon>
        <taxon>Rhabditina</taxon>
        <taxon>Rhabditomorpha</taxon>
        <taxon>Strongyloidea</taxon>
        <taxon>Metastrongylidae</taxon>
        <taxon>Angiostrongylus</taxon>
    </lineage>
</organism>
<protein>
    <submittedName>
        <fullName evidence="3">Uncharacterized protein</fullName>
    </submittedName>
</protein>
<sequence>MLTVVLCRTRWSKGHTELEFVKQEEISGLEIDVLMNEFDTCHSTVSHSIRKGTLETEMKLDEKIRKEEMLEQIVLQKGEETKEVEISKPAPTIQPKEEMDASGEAKSRKAASGS</sequence>
<evidence type="ECO:0000313" key="3">
    <source>
        <dbReference type="WBParaSite" id="ACAC_0001376701-mRNA-1"/>
    </source>
</evidence>
<keyword evidence="2" id="KW-1185">Reference proteome</keyword>
<evidence type="ECO:0000256" key="1">
    <source>
        <dbReference type="SAM" id="MobiDB-lite"/>
    </source>
</evidence>
<dbReference type="Proteomes" id="UP000035642">
    <property type="component" value="Unassembled WGS sequence"/>
</dbReference>